<name>A0ABX0FL25_9BURK</name>
<dbReference type="RefSeq" id="WP_166103335.1">
    <property type="nucleotide sequence ID" value="NZ_JAADJT010000005.1"/>
</dbReference>
<proteinExistence type="predicted"/>
<evidence type="ECO:0000313" key="4">
    <source>
        <dbReference type="Proteomes" id="UP000666369"/>
    </source>
</evidence>
<accession>A0ABX0FL25</accession>
<dbReference type="Pfam" id="PF06032">
    <property type="entry name" value="S-Me-THD_N"/>
    <property type="match status" value="1"/>
</dbReference>
<comment type="caution">
    <text evidence="3">The sequence shown here is derived from an EMBL/GenBank/DDBJ whole genome shotgun (WGS) entry which is preliminary data.</text>
</comment>
<dbReference type="InterPro" id="IPR048350">
    <property type="entry name" value="S-Me-THD-like_C"/>
</dbReference>
<feature type="domain" description="S-Me-THD-like C-terminal" evidence="2">
    <location>
        <begin position="166"/>
        <end position="354"/>
    </location>
</feature>
<dbReference type="InterPro" id="IPR024071">
    <property type="entry name" value="S-Me-THD_C_sf"/>
</dbReference>
<evidence type="ECO:0000259" key="2">
    <source>
        <dbReference type="Pfam" id="PF20906"/>
    </source>
</evidence>
<reference evidence="3 4" key="1">
    <citation type="submission" date="2020-01" db="EMBL/GenBank/DDBJ databases">
        <authorList>
            <person name="Lee S.D."/>
        </authorList>
    </citation>
    <scope>NUCLEOTIDE SEQUENCE [LARGE SCALE GENOMIC DNA]</scope>
    <source>
        <strain evidence="3 4">SAP-35</strain>
    </source>
</reference>
<evidence type="ECO:0000259" key="1">
    <source>
        <dbReference type="Pfam" id="PF06032"/>
    </source>
</evidence>
<evidence type="ECO:0000313" key="3">
    <source>
        <dbReference type="EMBL" id="NGZ85159.1"/>
    </source>
</evidence>
<keyword evidence="4" id="KW-1185">Reference proteome</keyword>
<dbReference type="InterPro" id="IPR010318">
    <property type="entry name" value="S-Me-THD_N"/>
</dbReference>
<reference evidence="4" key="2">
    <citation type="submission" date="2023-07" db="EMBL/GenBank/DDBJ databases">
        <title>Duganella aceri sp. nov., isolated from tree sap.</title>
        <authorList>
            <person name="Kim I.S."/>
        </authorList>
    </citation>
    <scope>NUCLEOTIDE SEQUENCE [LARGE SCALE GENOMIC DNA]</scope>
    <source>
        <strain evidence="4">SAP-35</strain>
    </source>
</reference>
<dbReference type="Gene3D" id="2.40.390.10">
    <property type="entry name" value="CV3147-like"/>
    <property type="match status" value="1"/>
</dbReference>
<dbReference type="SUPFAM" id="SSF160991">
    <property type="entry name" value="CV3147-like"/>
    <property type="match status" value="1"/>
</dbReference>
<dbReference type="Proteomes" id="UP000666369">
    <property type="component" value="Unassembled WGS sequence"/>
</dbReference>
<sequence length="366" mass="38687">MRIIEVQDLEAIALGGAVYGTGGGGDPYLGKLLAQHAMRLHGPVTLIDVDSLDDDALVISVAGIGAPTVLLEKLPNLEQVLNSLAALESFLGRKATALMSAEVGGLNSTIPFCAASVRGLPLVDGDTMGRAFPEIQMTLCTLHGIAASPLALADEKGNAVMVDAVSNKYTERFVRSITMEMGGSALGAMYSMDGRQARQAVVRGSIGKALATGRAIFEARARHADPVQAALLATGGFLIHTGKVVDVQRGTDGGFSRGQARIVGLDGFDGEELSLLFQNEFLLARRGEQVLVSTPDLIVLLDLESGEPVTGELLRYGLRVAVLGIPCVSQWRSAAGLELVGPRYFGYDVDYVPVEQRHMSRDETVA</sequence>
<gene>
    <name evidence="3" type="ORF">GW587_12955</name>
</gene>
<protein>
    <submittedName>
        <fullName evidence="3">DUF917 domain-containing protein</fullName>
    </submittedName>
</protein>
<dbReference type="Pfam" id="PF20906">
    <property type="entry name" value="S-Me-THD_C"/>
    <property type="match status" value="1"/>
</dbReference>
<dbReference type="EMBL" id="JAADJT010000005">
    <property type="protein sequence ID" value="NGZ85159.1"/>
    <property type="molecule type" value="Genomic_DNA"/>
</dbReference>
<dbReference type="Gene3D" id="3.40.1610.10">
    <property type="entry name" value="CV3147-like domain"/>
    <property type="match status" value="1"/>
</dbReference>
<feature type="domain" description="S-Me-THD N-terminal" evidence="1">
    <location>
        <begin position="7"/>
        <end position="163"/>
    </location>
</feature>
<organism evidence="3 4">
    <name type="scientific">Duganella aceris</name>
    <dbReference type="NCBI Taxonomy" id="2703883"/>
    <lineage>
        <taxon>Bacteria</taxon>
        <taxon>Pseudomonadati</taxon>
        <taxon>Pseudomonadota</taxon>
        <taxon>Betaproteobacteria</taxon>
        <taxon>Burkholderiales</taxon>
        <taxon>Oxalobacteraceae</taxon>
        <taxon>Telluria group</taxon>
        <taxon>Duganella</taxon>
    </lineage>
</organism>
<dbReference type="InterPro" id="IPR027479">
    <property type="entry name" value="S-Me-THD_N_sf"/>
</dbReference>